<feature type="compositionally biased region" description="Polar residues" evidence="1">
    <location>
        <begin position="513"/>
        <end position="523"/>
    </location>
</feature>
<accession>A0A1Y2ICB5</accession>
<evidence type="ECO:0000313" key="3">
    <source>
        <dbReference type="Proteomes" id="UP000193067"/>
    </source>
</evidence>
<feature type="region of interest" description="Disordered" evidence="1">
    <location>
        <begin position="1"/>
        <end position="49"/>
    </location>
</feature>
<feature type="region of interest" description="Disordered" evidence="1">
    <location>
        <begin position="486"/>
        <end position="524"/>
    </location>
</feature>
<evidence type="ECO:0000256" key="1">
    <source>
        <dbReference type="SAM" id="MobiDB-lite"/>
    </source>
</evidence>
<evidence type="ECO:0000313" key="2">
    <source>
        <dbReference type="EMBL" id="OSC98769.1"/>
    </source>
</evidence>
<feature type="compositionally biased region" description="Polar residues" evidence="1">
    <location>
        <begin position="415"/>
        <end position="425"/>
    </location>
</feature>
<keyword evidence="3" id="KW-1185">Reference proteome</keyword>
<dbReference type="Proteomes" id="UP000193067">
    <property type="component" value="Unassembled WGS sequence"/>
</dbReference>
<feature type="compositionally biased region" description="Polar residues" evidence="1">
    <location>
        <begin position="371"/>
        <end position="381"/>
    </location>
</feature>
<feature type="region of interest" description="Disordered" evidence="1">
    <location>
        <begin position="353"/>
        <end position="381"/>
    </location>
</feature>
<reference evidence="2 3" key="1">
    <citation type="journal article" date="2015" name="Biotechnol. Biofuels">
        <title>Enhanced degradation of softwood versus hardwood by the white-rot fungus Pycnoporus coccineus.</title>
        <authorList>
            <person name="Couturier M."/>
            <person name="Navarro D."/>
            <person name="Chevret D."/>
            <person name="Henrissat B."/>
            <person name="Piumi F."/>
            <person name="Ruiz-Duenas F.J."/>
            <person name="Martinez A.T."/>
            <person name="Grigoriev I.V."/>
            <person name="Riley R."/>
            <person name="Lipzen A."/>
            <person name="Berrin J.G."/>
            <person name="Master E.R."/>
            <person name="Rosso M.N."/>
        </authorList>
    </citation>
    <scope>NUCLEOTIDE SEQUENCE [LARGE SCALE GENOMIC DNA]</scope>
    <source>
        <strain evidence="2 3">BRFM310</strain>
    </source>
</reference>
<gene>
    <name evidence="2" type="ORF">PYCCODRAFT_1470747</name>
</gene>
<name>A0A1Y2ICB5_TRAC3</name>
<protein>
    <submittedName>
        <fullName evidence="2">Uncharacterized protein</fullName>
    </submittedName>
</protein>
<dbReference type="AlphaFoldDB" id="A0A1Y2ICB5"/>
<feature type="compositionally biased region" description="Low complexity" evidence="1">
    <location>
        <begin position="24"/>
        <end position="33"/>
    </location>
</feature>
<feature type="region of interest" description="Disordered" evidence="1">
    <location>
        <begin position="404"/>
        <end position="452"/>
    </location>
</feature>
<proteinExistence type="predicted"/>
<feature type="compositionally biased region" description="Polar residues" evidence="1">
    <location>
        <begin position="441"/>
        <end position="452"/>
    </location>
</feature>
<dbReference type="EMBL" id="KZ084134">
    <property type="protein sequence ID" value="OSC98769.1"/>
    <property type="molecule type" value="Genomic_DNA"/>
</dbReference>
<feature type="compositionally biased region" description="Polar residues" evidence="1">
    <location>
        <begin position="84"/>
        <end position="113"/>
    </location>
</feature>
<organism evidence="2 3">
    <name type="scientific">Trametes coccinea (strain BRFM310)</name>
    <name type="common">Pycnoporus coccineus</name>
    <dbReference type="NCBI Taxonomy" id="1353009"/>
    <lineage>
        <taxon>Eukaryota</taxon>
        <taxon>Fungi</taxon>
        <taxon>Dikarya</taxon>
        <taxon>Basidiomycota</taxon>
        <taxon>Agaricomycotina</taxon>
        <taxon>Agaricomycetes</taxon>
        <taxon>Polyporales</taxon>
        <taxon>Polyporaceae</taxon>
        <taxon>Trametes</taxon>
    </lineage>
</organism>
<sequence length="655" mass="68944">MSATSDSPIPPSEIVNAPGNTGASSTSASSSLRSHGDLANSMPDVDITGTLPSQFALSIDKLIDTIDEALRSPSPALPAASASTHEQLNTEGSGDNQGVLTSASAQQRTSPPSVASPLARLETVSQGDEGDEQEPGEATTGMSTALEARNPQNWSGNNEASSQMWLKANNTLNVSKLRAIGAPVRADRARTTRPVHTQRHVFDTSLSLGNEVEQLNRGVKSSSLEPLLGTKRVNNIVDENGVEMPPLKWIRAPPTLNIGDVLSTNDALQSGPHIRDIVPTTSATVFTRPCARTYPPLHPATSAAAPHDAGRYGAAGHTADFSGAGHALPPVPAFPTIVASTYPNLLENVTMPSVQGNKTIGGSSGPGAERQSPTHNMSSSPTAYFNSPSAYSFTAHEQTAAFQSGSPFRHDPLASPSTWSATNPKFESAPRLGTAGPPSMDASSLLNNNAHSPSESAKAAWIQIRGSMADQSVLYARALTRSPSIDPGIDRFLHSSGDAHSATSNAEERHDSPNSASSTTIFQSPLFPGQPSFASMAPESVGYAPITSTSPFDTYAPPPVHETVGLAALQNHSQVTVDEDNLLLNGSAKAEATFVPPPPVPAMSKTSVEHAHVGSSELMTPEVIELPAWLREEIERLRGERDGTRGRRRRLARRS</sequence>
<feature type="region of interest" description="Disordered" evidence="1">
    <location>
        <begin position="74"/>
        <end position="140"/>
    </location>
</feature>
<feature type="compositionally biased region" description="Low complexity" evidence="1">
    <location>
        <begin position="74"/>
        <end position="83"/>
    </location>
</feature>